<name>A0A813VZR0_9BILA</name>
<dbReference type="Pfam" id="PF00443">
    <property type="entry name" value="UCH"/>
    <property type="match status" value="1"/>
</dbReference>
<comment type="caution">
    <text evidence="13">The sequence shown here is derived from an EMBL/GenBank/DDBJ whole genome shotgun (WGS) entry which is preliminary data.</text>
</comment>
<dbReference type="Pfam" id="PF00240">
    <property type="entry name" value="ubiquitin"/>
    <property type="match status" value="1"/>
</dbReference>
<dbReference type="InterPro" id="IPR000626">
    <property type="entry name" value="Ubiquitin-like_dom"/>
</dbReference>
<dbReference type="SUPFAM" id="SSF54236">
    <property type="entry name" value="Ubiquitin-like"/>
    <property type="match status" value="1"/>
</dbReference>
<dbReference type="PROSITE" id="PS50053">
    <property type="entry name" value="UBIQUITIN_2"/>
    <property type="match status" value="1"/>
</dbReference>
<dbReference type="PANTHER" id="PTHR24006:SF722">
    <property type="entry name" value="UBIQUITIN CARBOXYL-TERMINAL HYDROLASE 48"/>
    <property type="match status" value="1"/>
</dbReference>
<dbReference type="Gene3D" id="3.90.70.10">
    <property type="entry name" value="Cysteine proteinases"/>
    <property type="match status" value="1"/>
</dbReference>
<evidence type="ECO:0000256" key="9">
    <source>
        <dbReference type="ARBA" id="ARBA00023242"/>
    </source>
</evidence>
<keyword evidence="6" id="KW-0833">Ubl conjugation pathway</keyword>
<evidence type="ECO:0000256" key="7">
    <source>
        <dbReference type="ARBA" id="ARBA00022801"/>
    </source>
</evidence>
<dbReference type="SUPFAM" id="SSF54001">
    <property type="entry name" value="Cysteine proteinases"/>
    <property type="match status" value="1"/>
</dbReference>
<dbReference type="PROSITE" id="PS00973">
    <property type="entry name" value="USP_2"/>
    <property type="match status" value="1"/>
</dbReference>
<dbReference type="EMBL" id="CAJNOC010001220">
    <property type="protein sequence ID" value="CAF0845967.1"/>
    <property type="molecule type" value="Genomic_DNA"/>
</dbReference>
<keyword evidence="8" id="KW-0788">Thiol protease</keyword>
<dbReference type="InterPro" id="IPR028889">
    <property type="entry name" value="USP"/>
</dbReference>
<feature type="compositionally biased region" description="Basic residues" evidence="10">
    <location>
        <begin position="1065"/>
        <end position="1074"/>
    </location>
</feature>
<dbReference type="InterPro" id="IPR038765">
    <property type="entry name" value="Papain-like_cys_pep_sf"/>
</dbReference>
<dbReference type="GO" id="GO:0006508">
    <property type="term" value="P:proteolysis"/>
    <property type="evidence" value="ECO:0007669"/>
    <property type="project" value="UniProtKB-KW"/>
</dbReference>
<feature type="compositionally biased region" description="Low complexity" evidence="10">
    <location>
        <begin position="985"/>
        <end position="998"/>
    </location>
</feature>
<comment type="subcellular location">
    <subcellularLocation>
        <location evidence="2">Nucleus</location>
    </subcellularLocation>
</comment>
<dbReference type="InterPro" id="IPR001394">
    <property type="entry name" value="Peptidase_C19_UCH"/>
</dbReference>
<dbReference type="InterPro" id="IPR029071">
    <property type="entry name" value="Ubiquitin-like_domsf"/>
</dbReference>
<evidence type="ECO:0000259" key="11">
    <source>
        <dbReference type="PROSITE" id="PS50053"/>
    </source>
</evidence>
<feature type="region of interest" description="Disordered" evidence="10">
    <location>
        <begin position="1043"/>
        <end position="1077"/>
    </location>
</feature>
<dbReference type="GO" id="GO:0016579">
    <property type="term" value="P:protein deubiquitination"/>
    <property type="evidence" value="ECO:0007669"/>
    <property type="project" value="InterPro"/>
</dbReference>
<keyword evidence="14" id="KW-1185">Reference proteome</keyword>
<dbReference type="PANTHER" id="PTHR24006">
    <property type="entry name" value="UBIQUITIN CARBOXYL-TERMINAL HYDROLASE"/>
    <property type="match status" value="1"/>
</dbReference>
<dbReference type="GO" id="GO:0005634">
    <property type="term" value="C:nucleus"/>
    <property type="evidence" value="ECO:0007669"/>
    <property type="project" value="UniProtKB-SubCell"/>
</dbReference>
<evidence type="ECO:0000256" key="5">
    <source>
        <dbReference type="ARBA" id="ARBA00022670"/>
    </source>
</evidence>
<evidence type="ECO:0000256" key="3">
    <source>
        <dbReference type="ARBA" id="ARBA00009085"/>
    </source>
</evidence>
<evidence type="ECO:0000256" key="10">
    <source>
        <dbReference type="SAM" id="MobiDB-lite"/>
    </source>
</evidence>
<evidence type="ECO:0000256" key="4">
    <source>
        <dbReference type="ARBA" id="ARBA00012759"/>
    </source>
</evidence>
<dbReference type="OrthoDB" id="289038at2759"/>
<feature type="domain" description="Ubiquitin-like" evidence="11">
    <location>
        <begin position="1069"/>
        <end position="1140"/>
    </location>
</feature>
<protein>
    <recommendedName>
        <fullName evidence="4">ubiquitinyl hydrolase 1</fullName>
        <ecNumber evidence="4">3.4.19.12</ecNumber>
    </recommendedName>
</protein>
<dbReference type="InterPro" id="IPR018200">
    <property type="entry name" value="USP_CS"/>
</dbReference>
<evidence type="ECO:0000256" key="8">
    <source>
        <dbReference type="ARBA" id="ARBA00022807"/>
    </source>
</evidence>
<dbReference type="AlphaFoldDB" id="A0A813VZR0"/>
<keyword evidence="9" id="KW-0539">Nucleus</keyword>
<feature type="region of interest" description="Disordered" evidence="10">
    <location>
        <begin position="980"/>
        <end position="1000"/>
    </location>
</feature>
<sequence>MVKILFGKNWQWCSDLSSTAEINDKNVDIVYRIDSNPCYFGSCKSNCSTNPYCLNGLGERRLINLLQKEPAAPMDKNEYFRNADEYVGLVNLGATCYINAYLQVWFNNVFFRESILGLKFQKVDLEEDYVEKNLTNTSDKLPELKLKSNDCLATNLQMIFTLMKDTVRKSIDPGFFVKALGLDENMQQDAQEFSQLFLSMIQIKVQISYMIFSKENTNTLQSICSGCKLQSERNSNFFELTLNIQNTQTVRECINELLTDELMEGDNQYYCDNCNSKSNAIRRTKISALPPILNLQLMRFVYDRNSGHKKKLSNRVKFSETLDLNSLIENNKCQNQLYNLGAILMHVGKSAYSGHYTAQIKNFKTNDWFNFNDEIITKIKKKNLLGQCTDDGSEATDKNGTDSSAQDKKTFSSSNAYLLVYYRADLLEKLPKDTLTNSSNQSEIIQVDNQLLENWFNVLNTSRNDQNELKNTERTLIHSVYENLWINKTLKKTKSKEPPSPIDPSLITEKDLYYFIPVDFVRKLIAGDFSHGQTDLNTLTNKFLCSHKKLNPLATNRLKLVSRKGLDIFCNVYSTSLSDLGTLEAFNNTTTRCWPCVTHCFEYIKFKDNVKQDVKIFRQLLKYEYSSENVKRSEEDDVILIDNSDYSENNKENRSSMDKVWYWVGKESLKQWQNLAVKKYESQLPSTKFVDLPEQPKPDIIEEPVGSEFENEIQEIPQIAPSSSTLNEIGQTSTTSLKFFNEDILCVHNSLAPGQNKRLICHELWDQIFYKYFFNSDETSSDLDGENSADRSSNASNKVKNHIFTNESRECKICAKENEETVNKKALVKNQKDILPDLYFNKNRPNVNDLQPNTSYYIIMTDFVKEWRSLIKHSKFRDIHVFNQPLLCEHSRLPFDENTFDFSMSTILTNFEWEFISQNYMCDMPIKITKFSVPRSEDSQSNDEQFYYDFEPGICQECLTRNELDRIIFENKKILIRQQDDEELNGSTQNTLSSTSTQPNILSQLEEKKFPINDLKKKSDDSDDCEIIHCSSKKARYEFEDDAFESQNNSKTSEQKVNSDYMPSRRSRRSRRSKKDIEVVCSSNSTVKQVKQSIASHISRIISEQHLFFNNSELDNDKKLIDYRINKGDVLYLRLDPISNSMDEDSSQYEMAHVPEVGFK</sequence>
<accession>A0A813VZR0</accession>
<comment type="similarity">
    <text evidence="3">Belongs to the peptidase C19 family.</text>
</comment>
<dbReference type="Proteomes" id="UP000663879">
    <property type="component" value="Unassembled WGS sequence"/>
</dbReference>
<keyword evidence="5" id="KW-0645">Protease</keyword>
<dbReference type="InterPro" id="IPR050164">
    <property type="entry name" value="Peptidase_C19"/>
</dbReference>
<keyword evidence="7" id="KW-0378">Hydrolase</keyword>
<dbReference type="PROSITE" id="PS00972">
    <property type="entry name" value="USP_1"/>
    <property type="match status" value="1"/>
</dbReference>
<dbReference type="Gene3D" id="3.10.20.90">
    <property type="entry name" value="Phosphatidylinositol 3-kinase Catalytic Subunit, Chain A, domain 1"/>
    <property type="match status" value="1"/>
</dbReference>
<evidence type="ECO:0000313" key="13">
    <source>
        <dbReference type="EMBL" id="CAF0845967.1"/>
    </source>
</evidence>
<proteinExistence type="inferred from homology"/>
<gene>
    <name evidence="13" type="ORF">OXX778_LOCUS8701</name>
</gene>
<evidence type="ECO:0000256" key="6">
    <source>
        <dbReference type="ARBA" id="ARBA00022786"/>
    </source>
</evidence>
<feature type="domain" description="USP" evidence="12">
    <location>
        <begin position="87"/>
        <end position="424"/>
    </location>
</feature>
<evidence type="ECO:0000259" key="12">
    <source>
        <dbReference type="PROSITE" id="PS50235"/>
    </source>
</evidence>
<feature type="non-terminal residue" evidence="13">
    <location>
        <position position="1"/>
    </location>
</feature>
<dbReference type="EC" id="3.4.19.12" evidence="4"/>
<dbReference type="GO" id="GO:0004843">
    <property type="term" value="F:cysteine-type deubiquitinase activity"/>
    <property type="evidence" value="ECO:0007669"/>
    <property type="project" value="UniProtKB-EC"/>
</dbReference>
<feature type="compositionally biased region" description="Polar residues" evidence="10">
    <location>
        <begin position="1045"/>
        <end position="1058"/>
    </location>
</feature>
<dbReference type="GO" id="GO:0005829">
    <property type="term" value="C:cytosol"/>
    <property type="evidence" value="ECO:0007669"/>
    <property type="project" value="TreeGrafter"/>
</dbReference>
<reference evidence="13" key="1">
    <citation type="submission" date="2021-02" db="EMBL/GenBank/DDBJ databases">
        <authorList>
            <person name="Nowell W R."/>
        </authorList>
    </citation>
    <scope>NUCLEOTIDE SEQUENCE</scope>
    <source>
        <strain evidence="13">Ploen Becks lab</strain>
    </source>
</reference>
<evidence type="ECO:0000256" key="1">
    <source>
        <dbReference type="ARBA" id="ARBA00000707"/>
    </source>
</evidence>
<evidence type="ECO:0000256" key="2">
    <source>
        <dbReference type="ARBA" id="ARBA00004123"/>
    </source>
</evidence>
<evidence type="ECO:0000313" key="14">
    <source>
        <dbReference type="Proteomes" id="UP000663879"/>
    </source>
</evidence>
<dbReference type="PROSITE" id="PS50235">
    <property type="entry name" value="USP_3"/>
    <property type="match status" value="1"/>
</dbReference>
<comment type="catalytic activity">
    <reaction evidence="1">
        <text>Thiol-dependent hydrolysis of ester, thioester, amide, peptide and isopeptide bonds formed by the C-terminal Gly of ubiquitin (a 76-residue protein attached to proteins as an intracellular targeting signal).</text>
        <dbReference type="EC" id="3.4.19.12"/>
    </reaction>
</comment>
<organism evidence="13 14">
    <name type="scientific">Brachionus calyciflorus</name>
    <dbReference type="NCBI Taxonomy" id="104777"/>
    <lineage>
        <taxon>Eukaryota</taxon>
        <taxon>Metazoa</taxon>
        <taxon>Spiralia</taxon>
        <taxon>Gnathifera</taxon>
        <taxon>Rotifera</taxon>
        <taxon>Eurotatoria</taxon>
        <taxon>Monogononta</taxon>
        <taxon>Pseudotrocha</taxon>
        <taxon>Ploima</taxon>
        <taxon>Brachionidae</taxon>
        <taxon>Brachionus</taxon>
    </lineage>
</organism>